<dbReference type="eggNOG" id="COG0456">
    <property type="taxonomic scope" value="Bacteria"/>
</dbReference>
<evidence type="ECO:0000256" key="6">
    <source>
        <dbReference type="ARBA" id="ARBA00049880"/>
    </source>
</evidence>
<dbReference type="EMBL" id="CP002738">
    <property type="protein sequence ID" value="AEG00124.1"/>
    <property type="molecule type" value="Genomic_DNA"/>
</dbReference>
<dbReference type="CDD" id="cd04301">
    <property type="entry name" value="NAT_SF"/>
    <property type="match status" value="1"/>
</dbReference>
<sequence length="161" mass="17770">MKLKIEALNASHQRKPFDCGEASLNSYLQQYARQNVKHRINKVFVATDADCPQTILGYYTLSAGSICVDDLPPAHKLRLPKYPVPVALLGTLAIDKRHQGQRLGTILLADAIQRVEQASEVMAVYAVVVDALNSSAAEFYRQFGFIAFPGQPLKLFLPLGN</sequence>
<dbReference type="Gene3D" id="3.40.630.30">
    <property type="match status" value="1"/>
</dbReference>
<keyword evidence="5" id="KW-0012">Acyltransferase</keyword>
<keyword evidence="3" id="KW-1277">Toxin-antitoxin system</keyword>
<evidence type="ECO:0000256" key="2">
    <source>
        <dbReference type="ARBA" id="ARBA00022491"/>
    </source>
</evidence>
<dbReference type="OrthoDB" id="9799147at2"/>
<evidence type="ECO:0000313" key="8">
    <source>
        <dbReference type="EMBL" id="AEG00124.1"/>
    </source>
</evidence>
<dbReference type="InterPro" id="IPR000182">
    <property type="entry name" value="GNAT_dom"/>
</dbReference>
<name>G0A1R3_METMM</name>
<proteinExistence type="inferred from homology"/>
<comment type="catalytic activity">
    <reaction evidence="6">
        <text>glycyl-tRNA(Gly) + acetyl-CoA = N-acetylglycyl-tRNA(Gly) + CoA + H(+)</text>
        <dbReference type="Rhea" id="RHEA:81867"/>
        <dbReference type="Rhea" id="RHEA-COMP:9683"/>
        <dbReference type="Rhea" id="RHEA-COMP:19766"/>
        <dbReference type="ChEBI" id="CHEBI:15378"/>
        <dbReference type="ChEBI" id="CHEBI:57287"/>
        <dbReference type="ChEBI" id="CHEBI:57288"/>
        <dbReference type="ChEBI" id="CHEBI:78522"/>
        <dbReference type="ChEBI" id="CHEBI:232036"/>
    </reaction>
</comment>
<evidence type="ECO:0000256" key="1">
    <source>
        <dbReference type="ARBA" id="ARBA00009342"/>
    </source>
</evidence>
<evidence type="ECO:0000256" key="3">
    <source>
        <dbReference type="ARBA" id="ARBA00022649"/>
    </source>
</evidence>
<organism evidence="8 9">
    <name type="scientific">Methylomonas methanica (strain DSM 25384 / MC09)</name>
    <dbReference type="NCBI Taxonomy" id="857087"/>
    <lineage>
        <taxon>Bacteria</taxon>
        <taxon>Pseudomonadati</taxon>
        <taxon>Pseudomonadota</taxon>
        <taxon>Gammaproteobacteria</taxon>
        <taxon>Methylococcales</taxon>
        <taxon>Methylococcaceae</taxon>
        <taxon>Methylomonas</taxon>
    </lineage>
</organism>
<gene>
    <name evidence="8" type="ordered locus">Metme_1706</name>
</gene>
<dbReference type="GO" id="GO:0016747">
    <property type="term" value="F:acyltransferase activity, transferring groups other than amino-acyl groups"/>
    <property type="evidence" value="ECO:0007669"/>
    <property type="project" value="InterPro"/>
</dbReference>
<evidence type="ECO:0000259" key="7">
    <source>
        <dbReference type="Pfam" id="PF00583"/>
    </source>
</evidence>
<dbReference type="SUPFAM" id="SSF55729">
    <property type="entry name" value="Acyl-CoA N-acyltransferases (Nat)"/>
    <property type="match status" value="1"/>
</dbReference>
<keyword evidence="4 8" id="KW-0808">Transferase</keyword>
<accession>G0A1R3</accession>
<evidence type="ECO:0000256" key="4">
    <source>
        <dbReference type="ARBA" id="ARBA00022679"/>
    </source>
</evidence>
<dbReference type="PANTHER" id="PTHR36449:SF1">
    <property type="entry name" value="ACETYLTRANSFERASE"/>
    <property type="match status" value="1"/>
</dbReference>
<evidence type="ECO:0000313" key="9">
    <source>
        <dbReference type="Proteomes" id="UP000008888"/>
    </source>
</evidence>
<dbReference type="PANTHER" id="PTHR36449">
    <property type="entry name" value="ACETYLTRANSFERASE-RELATED"/>
    <property type="match status" value="1"/>
</dbReference>
<dbReference type="Proteomes" id="UP000008888">
    <property type="component" value="Chromosome"/>
</dbReference>
<dbReference type="KEGG" id="mmt:Metme_1706"/>
<evidence type="ECO:0000256" key="5">
    <source>
        <dbReference type="ARBA" id="ARBA00023315"/>
    </source>
</evidence>
<protein>
    <submittedName>
        <fullName evidence="8">GCN5-related N-acetyltransferase</fullName>
    </submittedName>
</protein>
<dbReference type="InterPro" id="IPR016181">
    <property type="entry name" value="Acyl_CoA_acyltransferase"/>
</dbReference>
<dbReference type="AlphaFoldDB" id="G0A1R3"/>
<dbReference type="Pfam" id="PF00583">
    <property type="entry name" value="Acetyltransf_1"/>
    <property type="match status" value="1"/>
</dbReference>
<reference key="2">
    <citation type="submission" date="2011-05" db="EMBL/GenBank/DDBJ databases">
        <title>Complete genome sequence of the aerobic marine methanotroph Methylomonas methanica MC09.</title>
        <authorList>
            <person name="Boden R."/>
            <person name="Cunliffe M."/>
            <person name="Scanlan J."/>
            <person name="Moussard H."/>
            <person name="Kits K.D."/>
            <person name="Klotz M."/>
            <person name="Jetten M."/>
            <person name="Vuilleumier S."/>
            <person name="Han J."/>
            <person name="Peters L."/>
            <person name="Mikhailova N."/>
            <person name="Teshima H."/>
            <person name="Tapia R."/>
            <person name="Kyrpides N."/>
            <person name="Ivanova N."/>
            <person name="Pagani I."/>
            <person name="Cheng J.-F."/>
            <person name="Goodwin L."/>
            <person name="Han C."/>
            <person name="Hauser L."/>
            <person name="Land M."/>
            <person name="Lapidus A."/>
            <person name="Lucas S."/>
            <person name="Pitluck S."/>
            <person name="Woyke T."/>
            <person name="Stein L.Y."/>
            <person name="Murrell C."/>
        </authorList>
    </citation>
    <scope>NUCLEOTIDE SEQUENCE</scope>
    <source>
        <strain>MC09</strain>
    </source>
</reference>
<feature type="domain" description="N-acetyltransferase" evidence="7">
    <location>
        <begin position="73"/>
        <end position="145"/>
    </location>
</feature>
<keyword evidence="2" id="KW-0678">Repressor</keyword>
<comment type="similarity">
    <text evidence="1">Belongs to the acetyltransferase family. GNAT subfamily.</text>
</comment>
<keyword evidence="9" id="KW-1185">Reference proteome</keyword>
<reference evidence="8 9" key="1">
    <citation type="journal article" date="2011" name="J. Bacteriol.">
        <title>Complete Genome Sequence of the Aerobic Marine Methanotroph Methylomonas methanica MC09.</title>
        <authorList>
            <person name="Boden R."/>
            <person name="Cunliffe M."/>
            <person name="Scanlan J."/>
            <person name="Moussard H."/>
            <person name="Kits K.D."/>
            <person name="Klotz M.G."/>
            <person name="Jetten M.S."/>
            <person name="Vuilleumier S."/>
            <person name="Han J."/>
            <person name="Peters L."/>
            <person name="Mikhailova N."/>
            <person name="Teshima H."/>
            <person name="Tapia R."/>
            <person name="Kyrpides N."/>
            <person name="Ivanova N."/>
            <person name="Pagani I."/>
            <person name="Cheng J.F."/>
            <person name="Goodwin L."/>
            <person name="Han C."/>
            <person name="Hauser L."/>
            <person name="Land M.L."/>
            <person name="Lapidus A."/>
            <person name="Lucas S."/>
            <person name="Pitluck S."/>
            <person name="Woyke T."/>
            <person name="Stein L."/>
            <person name="Murrell J.C."/>
        </authorList>
    </citation>
    <scope>NUCLEOTIDE SEQUENCE [LARGE SCALE GENOMIC DNA]</scope>
    <source>
        <strain evidence="8 9">MC09</strain>
    </source>
</reference>
<dbReference type="HOGENOM" id="CLU_101288_3_1_6"/>
<dbReference type="STRING" id="857087.Metme_1706"/>
<dbReference type="RefSeq" id="WP_013818377.1">
    <property type="nucleotide sequence ID" value="NC_015572.1"/>
</dbReference>
<reference evidence="9" key="3">
    <citation type="submission" date="2011-05" db="EMBL/GenBank/DDBJ databases">
        <title>Complete sequence of Methylomonas methanica MC09.</title>
        <authorList>
            <consortium name="US DOE Joint Genome Institute"/>
            <person name="Lucas S."/>
            <person name="Han J."/>
            <person name="Lapidus A."/>
            <person name="Cheng J.-F."/>
            <person name="Goodwin L."/>
            <person name="Pitluck S."/>
            <person name="Peters L."/>
            <person name="Mikhailova N."/>
            <person name="Teshima H."/>
            <person name="Han C."/>
            <person name="Tapia R."/>
            <person name="Land M."/>
            <person name="Hauser L."/>
            <person name="Kyrpides N."/>
            <person name="Ivanova N."/>
            <person name="Pagani I."/>
            <person name="Stein L."/>
            <person name="Woyke T."/>
        </authorList>
    </citation>
    <scope>NUCLEOTIDE SEQUENCE [LARGE SCALE GENOMIC DNA]</scope>
    <source>
        <strain evidence="9">MC09</strain>
    </source>
</reference>